<evidence type="ECO:0000313" key="7">
    <source>
        <dbReference type="Proteomes" id="UP000318053"/>
    </source>
</evidence>
<dbReference type="EMBL" id="SJPK01000008">
    <property type="protein sequence ID" value="TWT64969.1"/>
    <property type="molecule type" value="Genomic_DNA"/>
</dbReference>
<evidence type="ECO:0000256" key="2">
    <source>
        <dbReference type="ARBA" id="ARBA00022617"/>
    </source>
</evidence>
<evidence type="ECO:0000313" key="6">
    <source>
        <dbReference type="EMBL" id="TWT64969.1"/>
    </source>
</evidence>
<name>A0A5C5XQR2_9BACT</name>
<dbReference type="Proteomes" id="UP000318053">
    <property type="component" value="Unassembled WGS sequence"/>
</dbReference>
<dbReference type="Gene3D" id="1.10.490.10">
    <property type="entry name" value="Globins"/>
    <property type="match status" value="1"/>
</dbReference>
<dbReference type="InterPro" id="IPR001486">
    <property type="entry name" value="Hemoglobin_trunc"/>
</dbReference>
<proteinExistence type="predicted"/>
<evidence type="ECO:0000256" key="1">
    <source>
        <dbReference type="ARBA" id="ARBA00022448"/>
    </source>
</evidence>
<dbReference type="Pfam" id="PF01152">
    <property type="entry name" value="Bac_globin"/>
    <property type="match status" value="1"/>
</dbReference>
<dbReference type="InterPro" id="IPR012292">
    <property type="entry name" value="Globin/Proto"/>
</dbReference>
<evidence type="ECO:0000256" key="3">
    <source>
        <dbReference type="ARBA" id="ARBA00022723"/>
    </source>
</evidence>
<reference evidence="6 7" key="1">
    <citation type="submission" date="2019-02" db="EMBL/GenBank/DDBJ databases">
        <title>Deep-cultivation of Planctomycetes and their phenomic and genomic characterization uncovers novel biology.</title>
        <authorList>
            <person name="Wiegand S."/>
            <person name="Jogler M."/>
            <person name="Boedeker C."/>
            <person name="Pinto D."/>
            <person name="Vollmers J."/>
            <person name="Rivas-Marin E."/>
            <person name="Kohn T."/>
            <person name="Peeters S.H."/>
            <person name="Heuer A."/>
            <person name="Rast P."/>
            <person name="Oberbeckmann S."/>
            <person name="Bunk B."/>
            <person name="Jeske O."/>
            <person name="Meyerdierks A."/>
            <person name="Storesund J.E."/>
            <person name="Kallscheuer N."/>
            <person name="Luecker S."/>
            <person name="Lage O.M."/>
            <person name="Pohl T."/>
            <person name="Merkel B.J."/>
            <person name="Hornburger P."/>
            <person name="Mueller R.-W."/>
            <person name="Bruemmer F."/>
            <person name="Labrenz M."/>
            <person name="Spormann A.M."/>
            <person name="Op Den Camp H."/>
            <person name="Overmann J."/>
            <person name="Amann R."/>
            <person name="Jetten M.S.M."/>
            <person name="Mascher T."/>
            <person name="Medema M.H."/>
            <person name="Devos D.P."/>
            <person name="Kaster A.-K."/>
            <person name="Ovreas L."/>
            <person name="Rohde M."/>
            <person name="Galperin M.Y."/>
            <person name="Jogler C."/>
        </authorList>
    </citation>
    <scope>NUCLEOTIDE SEQUENCE [LARGE SCALE GENOMIC DNA]</scope>
    <source>
        <strain evidence="6 7">CA85</strain>
    </source>
</reference>
<dbReference type="GO" id="GO:0019825">
    <property type="term" value="F:oxygen binding"/>
    <property type="evidence" value="ECO:0007669"/>
    <property type="project" value="InterPro"/>
</dbReference>
<keyword evidence="7" id="KW-1185">Reference proteome</keyword>
<dbReference type="SUPFAM" id="SSF46458">
    <property type="entry name" value="Globin-like"/>
    <property type="match status" value="1"/>
</dbReference>
<gene>
    <name evidence="6" type="ORF">CA85_33140</name>
</gene>
<dbReference type="InterPro" id="IPR009050">
    <property type="entry name" value="Globin-like_sf"/>
</dbReference>
<dbReference type="AlphaFoldDB" id="A0A5C5XQR2"/>
<accession>A0A5C5XQR2</accession>
<comment type="caution">
    <text evidence="6">The sequence shown here is derived from an EMBL/GenBank/DDBJ whole genome shotgun (WGS) entry which is preliminary data.</text>
</comment>
<dbReference type="GO" id="GO:0020037">
    <property type="term" value="F:heme binding"/>
    <property type="evidence" value="ECO:0007669"/>
    <property type="project" value="InterPro"/>
</dbReference>
<protein>
    <recommendedName>
        <fullName evidence="8">Group 1 truncated hemoglobin GlbN</fullName>
    </recommendedName>
</protein>
<keyword evidence="1" id="KW-0813">Transport</keyword>
<dbReference type="CDD" id="cd00454">
    <property type="entry name" value="TrHb1_N"/>
    <property type="match status" value="1"/>
</dbReference>
<dbReference type="GO" id="GO:0046872">
    <property type="term" value="F:metal ion binding"/>
    <property type="evidence" value="ECO:0007669"/>
    <property type="project" value="UniProtKB-KW"/>
</dbReference>
<sequence length="153" mass="16791">MGFQKQFWRSKLLDTSNAPQDHASKNMAENEQELLERLGGPAAVADFIKELYERVLADPALAPFFEKTSMDRVRKMQYEFLVAALDGPVSYSGAELTAVHRGRGITDQHFATFCGHFADVLEAHGISSADIDLVLSRLSMAKDKVVGTTNTGG</sequence>
<feature type="binding site" description="distal binding residue" evidence="5">
    <location>
        <position position="100"/>
    </location>
    <ligand>
        <name>heme</name>
        <dbReference type="ChEBI" id="CHEBI:30413"/>
    </ligand>
    <ligandPart>
        <name>Fe</name>
        <dbReference type="ChEBI" id="CHEBI:18248"/>
    </ligandPart>
</feature>
<keyword evidence="3 5" id="KW-0479">Metal-binding</keyword>
<keyword evidence="2 5" id="KW-0349">Heme</keyword>
<evidence type="ECO:0000256" key="5">
    <source>
        <dbReference type="PIRSR" id="PIRSR601486-1"/>
    </source>
</evidence>
<keyword evidence="4 5" id="KW-0408">Iron</keyword>
<evidence type="ECO:0000256" key="4">
    <source>
        <dbReference type="ARBA" id="ARBA00023004"/>
    </source>
</evidence>
<organism evidence="6 7">
    <name type="scientific">Allorhodopirellula solitaria</name>
    <dbReference type="NCBI Taxonomy" id="2527987"/>
    <lineage>
        <taxon>Bacteria</taxon>
        <taxon>Pseudomonadati</taxon>
        <taxon>Planctomycetota</taxon>
        <taxon>Planctomycetia</taxon>
        <taxon>Pirellulales</taxon>
        <taxon>Pirellulaceae</taxon>
        <taxon>Allorhodopirellula</taxon>
    </lineage>
</organism>
<evidence type="ECO:0008006" key="8">
    <source>
        <dbReference type="Google" id="ProtNLM"/>
    </source>
</evidence>